<evidence type="ECO:0000259" key="4">
    <source>
        <dbReference type="Pfam" id="PF06276"/>
    </source>
</evidence>
<comment type="pathway">
    <text evidence="1">Siderophore biosynthesis.</text>
</comment>
<dbReference type="Pfam" id="PF06276">
    <property type="entry name" value="FhuF"/>
    <property type="match status" value="1"/>
</dbReference>
<protein>
    <submittedName>
        <fullName evidence="5">IucA/IucC family protein</fullName>
    </submittedName>
</protein>
<dbReference type="RefSeq" id="WP_379929959.1">
    <property type="nucleotide sequence ID" value="NZ_JBHUMM010000037.1"/>
</dbReference>
<dbReference type="EMBL" id="JBHUMM010000037">
    <property type="protein sequence ID" value="MFD2672394.1"/>
    <property type="molecule type" value="Genomic_DNA"/>
</dbReference>
<dbReference type="InterPro" id="IPR022770">
    <property type="entry name" value="IucA/IucC-like_C"/>
</dbReference>
<comment type="caution">
    <text evidence="5">The sequence shown here is derived from an EMBL/GenBank/DDBJ whole genome shotgun (WGS) entry which is preliminary data.</text>
</comment>
<name>A0ABW5RC50_9BACL</name>
<reference evidence="6" key="1">
    <citation type="journal article" date="2019" name="Int. J. Syst. Evol. Microbiol.">
        <title>The Global Catalogue of Microorganisms (GCM) 10K type strain sequencing project: providing services to taxonomists for standard genome sequencing and annotation.</title>
        <authorList>
            <consortium name="The Broad Institute Genomics Platform"/>
            <consortium name="The Broad Institute Genome Sequencing Center for Infectious Disease"/>
            <person name="Wu L."/>
            <person name="Ma J."/>
        </authorList>
    </citation>
    <scope>NUCLEOTIDE SEQUENCE [LARGE SCALE GENOMIC DNA]</scope>
    <source>
        <strain evidence="6">KCTC 33676</strain>
    </source>
</reference>
<dbReference type="InterPro" id="IPR037455">
    <property type="entry name" value="LucA/IucC-like"/>
</dbReference>
<feature type="domain" description="Aerobactin siderophore biosynthesis IucA/IucC-like C-terminal" evidence="4">
    <location>
        <begin position="423"/>
        <end position="583"/>
    </location>
</feature>
<dbReference type="PANTHER" id="PTHR34384">
    <property type="entry name" value="L-2,3-DIAMINOPROPANOATE--CITRATE LIGASE"/>
    <property type="match status" value="1"/>
</dbReference>
<evidence type="ECO:0000259" key="3">
    <source>
        <dbReference type="Pfam" id="PF04183"/>
    </source>
</evidence>
<feature type="domain" description="Aerobactin siderophore biosynthesis IucA/IucC N-terminal" evidence="3">
    <location>
        <begin position="156"/>
        <end position="392"/>
    </location>
</feature>
<comment type="similarity">
    <text evidence="2">Belongs to the IucA/IucC family.</text>
</comment>
<dbReference type="PANTHER" id="PTHR34384:SF5">
    <property type="entry name" value="L-2,3-DIAMINOPROPANOATE--CITRATE LIGASE"/>
    <property type="match status" value="1"/>
</dbReference>
<organism evidence="5 6">
    <name type="scientific">Marinicrinis sediminis</name>
    <dbReference type="NCBI Taxonomy" id="1652465"/>
    <lineage>
        <taxon>Bacteria</taxon>
        <taxon>Bacillati</taxon>
        <taxon>Bacillota</taxon>
        <taxon>Bacilli</taxon>
        <taxon>Bacillales</taxon>
        <taxon>Paenibacillaceae</taxon>
    </lineage>
</organism>
<dbReference type="Pfam" id="PF04183">
    <property type="entry name" value="IucA_IucC"/>
    <property type="match status" value="1"/>
</dbReference>
<evidence type="ECO:0000313" key="6">
    <source>
        <dbReference type="Proteomes" id="UP001597497"/>
    </source>
</evidence>
<accession>A0ABW5RC50</accession>
<dbReference type="InterPro" id="IPR007310">
    <property type="entry name" value="Aerobactin_biosyn_IucA/IucC_N"/>
</dbReference>
<dbReference type="Proteomes" id="UP001597497">
    <property type="component" value="Unassembled WGS sequence"/>
</dbReference>
<keyword evidence="6" id="KW-1185">Reference proteome</keyword>
<evidence type="ECO:0000256" key="1">
    <source>
        <dbReference type="ARBA" id="ARBA00004924"/>
    </source>
</evidence>
<sequence length="609" mass="69828">MLKHKAEEATMQSFLNCYVRETEGSTMLDRNQVYMDDYREEWRRYEQDDQAVAVLICPLPNLNLIMTAPVYYRSRTGRHRFGFPMHVRPEEGNTVTELDYVTLTALLSKELTLSSSRASQQDELMLRVIQSCQLMSQFIQGRSGDEHELYGYDQHYLQAEQALVLGHLLHPTPKSRQGIPDAEQAVYAPELKGSFPLHYMKVHESIVKQDAAGSRSASDWVLDELRQDPEIEAGVIEREVRQPGYVILPLHPIQAAELLKKPYVQQWITEGKMVDMGQMGRAYYPTSSLRTVYHPDASMMLKLSAPIKVTNSLRLNKMKELERGVEVARMMNSPIGKEMKSLHPSFDILLDPAYLTVEVPGQEESGFEVMLRDNPFQREKGNQVTLLAALFQEPITGNHSRLRTIIEQLAQKEGRSTEAVSRDWFAAYLNVSFKPMMWLFLTYGIALEAHQQNSLLQLSEGGYPSHFYYRDNQGYYYCHSTLERLKALVPGLDEKSHTACEDAVGDERFRYYFFLNNLFGVVNGFGSAGLIREEELLDMLREELQKLRPENREPSRLIASLLDDEQLPCKANLLTRLHDMDELVGPMESQSVYVRIPNPLKQEVPVPHA</sequence>
<dbReference type="Gene3D" id="1.10.510.40">
    <property type="match status" value="1"/>
</dbReference>
<proteinExistence type="inferred from homology"/>
<gene>
    <name evidence="5" type="ORF">ACFSUC_12540</name>
</gene>
<evidence type="ECO:0000313" key="5">
    <source>
        <dbReference type="EMBL" id="MFD2672394.1"/>
    </source>
</evidence>
<evidence type="ECO:0000256" key="2">
    <source>
        <dbReference type="ARBA" id="ARBA00007832"/>
    </source>
</evidence>